<dbReference type="PANTHER" id="PTHR12110">
    <property type="entry name" value="HYDROXYPYRUVATE ISOMERASE"/>
    <property type="match status" value="1"/>
</dbReference>
<gene>
    <name evidence="2" type="ORF">HNR73_002836</name>
</gene>
<dbReference type="InterPro" id="IPR036237">
    <property type="entry name" value="Xyl_isomerase-like_sf"/>
</dbReference>
<reference evidence="2 3" key="1">
    <citation type="submission" date="2020-08" db="EMBL/GenBank/DDBJ databases">
        <title>Genomic Encyclopedia of Type Strains, Phase IV (KMG-IV): sequencing the most valuable type-strain genomes for metagenomic binning, comparative biology and taxonomic classification.</title>
        <authorList>
            <person name="Goeker M."/>
        </authorList>
    </citation>
    <scope>NUCLEOTIDE SEQUENCE [LARGE SCALE GENOMIC DNA]</scope>
    <source>
        <strain evidence="2 3">YIM 65646</strain>
    </source>
</reference>
<feature type="domain" description="Xylose isomerase-like TIM barrel" evidence="1">
    <location>
        <begin position="27"/>
        <end position="242"/>
    </location>
</feature>
<keyword evidence="3" id="KW-1185">Reference proteome</keyword>
<dbReference type="Gene3D" id="3.20.20.150">
    <property type="entry name" value="Divalent-metal-dependent TIM barrel enzymes"/>
    <property type="match status" value="1"/>
</dbReference>
<dbReference type="Proteomes" id="UP000548476">
    <property type="component" value="Unassembled WGS sequence"/>
</dbReference>
<dbReference type="Pfam" id="PF01261">
    <property type="entry name" value="AP_endonuc_2"/>
    <property type="match status" value="1"/>
</dbReference>
<dbReference type="InterPro" id="IPR013022">
    <property type="entry name" value="Xyl_isomerase-like_TIM-brl"/>
</dbReference>
<protein>
    <submittedName>
        <fullName evidence="2">Sugar phosphate isomerase/epimerase</fullName>
    </submittedName>
</protein>
<dbReference type="PANTHER" id="PTHR12110:SF41">
    <property type="entry name" value="INOSOSE DEHYDRATASE"/>
    <property type="match status" value="1"/>
</dbReference>
<evidence type="ECO:0000259" key="1">
    <source>
        <dbReference type="Pfam" id="PF01261"/>
    </source>
</evidence>
<comment type="caution">
    <text evidence="2">The sequence shown here is derived from an EMBL/GenBank/DDBJ whole genome shotgun (WGS) entry which is preliminary data.</text>
</comment>
<organism evidence="2 3">
    <name type="scientific">Phytomonospora endophytica</name>
    <dbReference type="NCBI Taxonomy" id="714109"/>
    <lineage>
        <taxon>Bacteria</taxon>
        <taxon>Bacillati</taxon>
        <taxon>Actinomycetota</taxon>
        <taxon>Actinomycetes</taxon>
        <taxon>Micromonosporales</taxon>
        <taxon>Micromonosporaceae</taxon>
        <taxon>Phytomonospora</taxon>
    </lineage>
</organism>
<proteinExistence type="predicted"/>
<evidence type="ECO:0000313" key="3">
    <source>
        <dbReference type="Proteomes" id="UP000548476"/>
    </source>
</evidence>
<keyword evidence="2" id="KW-0413">Isomerase</keyword>
<dbReference type="GO" id="GO:0016853">
    <property type="term" value="F:isomerase activity"/>
    <property type="evidence" value="ECO:0007669"/>
    <property type="project" value="UniProtKB-KW"/>
</dbReference>
<dbReference type="SUPFAM" id="SSF51658">
    <property type="entry name" value="Xylose isomerase-like"/>
    <property type="match status" value="1"/>
</dbReference>
<name>A0A841FN49_9ACTN</name>
<accession>A0A841FN49</accession>
<dbReference type="RefSeq" id="WP_184787828.1">
    <property type="nucleotide sequence ID" value="NZ_BONT01000112.1"/>
</dbReference>
<dbReference type="AlphaFoldDB" id="A0A841FN49"/>
<dbReference type="EMBL" id="JACHGT010000005">
    <property type="protein sequence ID" value="MBB6034982.1"/>
    <property type="molecule type" value="Genomic_DNA"/>
</dbReference>
<evidence type="ECO:0000313" key="2">
    <source>
        <dbReference type="EMBL" id="MBB6034982.1"/>
    </source>
</evidence>
<sequence length="244" mass="26792">MILTPQQLSIQLYTLRSLAEDDPAAVLAKLAELGYRSVEMAGTYGRTAGEFRRLLDDAGLQATSSHVKLNDAIVDTINDALTLGHSFIVVPWAQFDTADEWRRFADELTAAAVLAQQAGISLGYHNHAHEFTQTIDGVRPYELITSNTDPHLVHLEVDLYWAVHAGVDPRDILAANPGRVRQVHVKDRTIDGAMADPGEGVIDFTDLIPMAARSGVIEFIVERDDAHTPYATAETGLAFLRQFC</sequence>
<dbReference type="InterPro" id="IPR050312">
    <property type="entry name" value="IolE/XylAMocC-like"/>
</dbReference>